<feature type="signal peptide" evidence="1">
    <location>
        <begin position="1"/>
        <end position="22"/>
    </location>
</feature>
<comment type="caution">
    <text evidence="2">The sequence shown here is derived from an EMBL/GenBank/DDBJ whole genome shotgun (WGS) entry which is preliminary data.</text>
</comment>
<sequence>MKTLIVTTALLVLCLFPLLANSLGLGFGIDTKICDPLADCGIDPCLISPCGVFQKCTSCNCIVMSEDVLALGLPSLDPHPNPTAALFLLLLSHFRFPPEVPPSFTAQPVYIGRSNVSAQGKFSSINKQEISEQILQWIQRYFKCPKCWQPRE</sequence>
<dbReference type="Proteomes" id="UP000735302">
    <property type="component" value="Unassembled WGS sequence"/>
</dbReference>
<gene>
    <name evidence="2" type="ORF">PoB_000930500</name>
</gene>
<dbReference type="AlphaFoldDB" id="A0AAV3YJ90"/>
<name>A0AAV3YJ90_9GAST</name>
<evidence type="ECO:0000313" key="3">
    <source>
        <dbReference type="Proteomes" id="UP000735302"/>
    </source>
</evidence>
<accession>A0AAV3YJ90</accession>
<keyword evidence="1" id="KW-0732">Signal</keyword>
<evidence type="ECO:0000313" key="2">
    <source>
        <dbReference type="EMBL" id="GFN82799.1"/>
    </source>
</evidence>
<keyword evidence="3" id="KW-1185">Reference proteome</keyword>
<feature type="chain" id="PRO_5043450148" description="Secreted protein" evidence="1">
    <location>
        <begin position="23"/>
        <end position="152"/>
    </location>
</feature>
<evidence type="ECO:0000256" key="1">
    <source>
        <dbReference type="SAM" id="SignalP"/>
    </source>
</evidence>
<evidence type="ECO:0008006" key="4">
    <source>
        <dbReference type="Google" id="ProtNLM"/>
    </source>
</evidence>
<dbReference type="EMBL" id="BLXT01001037">
    <property type="protein sequence ID" value="GFN82799.1"/>
    <property type="molecule type" value="Genomic_DNA"/>
</dbReference>
<reference evidence="2 3" key="1">
    <citation type="journal article" date="2021" name="Elife">
        <title>Chloroplast acquisition without the gene transfer in kleptoplastic sea slugs, Plakobranchus ocellatus.</title>
        <authorList>
            <person name="Maeda T."/>
            <person name="Takahashi S."/>
            <person name="Yoshida T."/>
            <person name="Shimamura S."/>
            <person name="Takaki Y."/>
            <person name="Nagai Y."/>
            <person name="Toyoda A."/>
            <person name="Suzuki Y."/>
            <person name="Arimoto A."/>
            <person name="Ishii H."/>
            <person name="Satoh N."/>
            <person name="Nishiyama T."/>
            <person name="Hasebe M."/>
            <person name="Maruyama T."/>
            <person name="Minagawa J."/>
            <person name="Obokata J."/>
            <person name="Shigenobu S."/>
        </authorList>
    </citation>
    <scope>NUCLEOTIDE SEQUENCE [LARGE SCALE GENOMIC DNA]</scope>
</reference>
<organism evidence="2 3">
    <name type="scientific">Plakobranchus ocellatus</name>
    <dbReference type="NCBI Taxonomy" id="259542"/>
    <lineage>
        <taxon>Eukaryota</taxon>
        <taxon>Metazoa</taxon>
        <taxon>Spiralia</taxon>
        <taxon>Lophotrochozoa</taxon>
        <taxon>Mollusca</taxon>
        <taxon>Gastropoda</taxon>
        <taxon>Heterobranchia</taxon>
        <taxon>Euthyneura</taxon>
        <taxon>Panpulmonata</taxon>
        <taxon>Sacoglossa</taxon>
        <taxon>Placobranchoidea</taxon>
        <taxon>Plakobranchidae</taxon>
        <taxon>Plakobranchus</taxon>
    </lineage>
</organism>
<proteinExistence type="predicted"/>
<protein>
    <recommendedName>
        <fullName evidence="4">Secreted protein</fullName>
    </recommendedName>
</protein>